<dbReference type="Proteomes" id="UP000253144">
    <property type="component" value="Unassembled WGS sequence"/>
</dbReference>
<protein>
    <submittedName>
        <fullName evidence="1">Uncharacterized protein</fullName>
    </submittedName>
</protein>
<evidence type="ECO:0000313" key="2">
    <source>
        <dbReference type="Proteomes" id="UP000253144"/>
    </source>
</evidence>
<dbReference type="EMBL" id="LEQJ01000004">
    <property type="protein sequence ID" value="RBS33569.1"/>
    <property type="molecule type" value="Genomic_DNA"/>
</dbReference>
<accession>A0A3F3NPQ5</accession>
<organism evidence="1 2">
    <name type="scientific">Enterococcus faecium</name>
    <name type="common">Streptococcus faecium</name>
    <dbReference type="NCBI Taxonomy" id="1352"/>
    <lineage>
        <taxon>Bacteria</taxon>
        <taxon>Bacillati</taxon>
        <taxon>Bacillota</taxon>
        <taxon>Bacilli</taxon>
        <taxon>Lactobacillales</taxon>
        <taxon>Enterococcaceae</taxon>
        <taxon>Enterococcus</taxon>
    </lineage>
</organism>
<reference evidence="1 2" key="1">
    <citation type="submission" date="2015-06" db="EMBL/GenBank/DDBJ databases">
        <title>The Genome Sequence of Enterococcus faecium 131EA1.</title>
        <authorList>
            <consortium name="The Broad Institute Genomics Platform"/>
            <consortium name="The Broad Institute Genome Sequencing Center for Infectious Disease"/>
            <person name="Earl A.M."/>
            <person name="Van Tyne D."/>
            <person name="Lebreton F."/>
            <person name="Saavedra J.T."/>
            <person name="Gilmore M.S."/>
            <person name="Manson Mcguire A."/>
            <person name="Clock S."/>
            <person name="Crupain M."/>
            <person name="Rangan U."/>
            <person name="Young S."/>
            <person name="Abouelleil A."/>
            <person name="Cao P."/>
            <person name="Chapman S.B."/>
            <person name="Griggs A."/>
            <person name="Priest M."/>
            <person name="Shea T."/>
            <person name="Wortman J."/>
            <person name="Nusbaum C."/>
            <person name="Birren B."/>
        </authorList>
    </citation>
    <scope>NUCLEOTIDE SEQUENCE [LARGE SCALE GENOMIC DNA]</scope>
    <source>
        <strain evidence="1 2">131EA1</strain>
    </source>
</reference>
<name>A0A3F3NPQ5_ENTFC</name>
<gene>
    <name evidence="1" type="ORF">EB12_00825</name>
</gene>
<proteinExistence type="predicted"/>
<comment type="caution">
    <text evidence="1">The sequence shown here is derived from an EMBL/GenBank/DDBJ whole genome shotgun (WGS) entry which is preliminary data.</text>
</comment>
<evidence type="ECO:0000313" key="1">
    <source>
        <dbReference type="EMBL" id="RBS33569.1"/>
    </source>
</evidence>
<dbReference type="AlphaFoldDB" id="A0A3F3NPQ5"/>
<sequence>MNEFDQSLSYRNLQFRSIGLSINEKVKKNMFQEEGGTSKFLSNGQFKYQALKEAILLFEGIRIYKNDKEEKVVH</sequence>